<protein>
    <submittedName>
        <fullName evidence="1">Uncharacterized protein</fullName>
    </submittedName>
</protein>
<dbReference type="OrthoDB" id="4573473at2"/>
<gene>
    <name evidence="1" type="ORF">DFR71_6677</name>
</gene>
<dbReference type="Proteomes" id="UP000294856">
    <property type="component" value="Unassembled WGS sequence"/>
</dbReference>
<name>A0A4V2P941_9NOCA</name>
<dbReference type="AlphaFoldDB" id="A0A4V2P941"/>
<dbReference type="EMBL" id="SMFR01000013">
    <property type="protein sequence ID" value="TCJ88135.1"/>
    <property type="molecule type" value="Genomic_DNA"/>
</dbReference>
<comment type="caution">
    <text evidence="1">The sequence shown here is derived from an EMBL/GenBank/DDBJ whole genome shotgun (WGS) entry which is preliminary data.</text>
</comment>
<evidence type="ECO:0000313" key="1">
    <source>
        <dbReference type="EMBL" id="TCJ88135.1"/>
    </source>
</evidence>
<dbReference type="STRING" id="1210063.GCA_001612665_06488"/>
<accession>A0A4V2P941</accession>
<evidence type="ECO:0000313" key="2">
    <source>
        <dbReference type="Proteomes" id="UP000294856"/>
    </source>
</evidence>
<reference evidence="1 2" key="1">
    <citation type="submission" date="2019-03" db="EMBL/GenBank/DDBJ databases">
        <title>Genomic Encyclopedia of Type Strains, Phase IV (KMG-IV): sequencing the most valuable type-strain genomes for metagenomic binning, comparative biology and taxonomic classification.</title>
        <authorList>
            <person name="Goeker M."/>
        </authorList>
    </citation>
    <scope>NUCLEOTIDE SEQUENCE [LARGE SCALE GENOMIC DNA]</scope>
    <source>
        <strain evidence="1 2">DSM 44684</strain>
    </source>
</reference>
<keyword evidence="2" id="KW-1185">Reference proteome</keyword>
<dbReference type="RefSeq" id="WP_067460259.1">
    <property type="nucleotide sequence ID" value="NZ_SMFR01000013.1"/>
</dbReference>
<proteinExistence type="predicted"/>
<sequence>MTSGDLDALAIAREQLRHLADGPYLDDPQLRLQLGLLAAQIALAERLPADLPLPADLLQEQQVPHLPVTVGEWDLPTIKRFLERLPGTGMQTLRALVAEGGSATPARIKELIGMKSLSGVKSAQQKAFRSMPLQPRPPGWLIEKKHTNNNQDAAIERYFIRSALLPLVADALDQIDKDIR</sequence>
<organism evidence="1 2">
    <name type="scientific">Nocardia alba</name>
    <dbReference type="NCBI Taxonomy" id="225051"/>
    <lineage>
        <taxon>Bacteria</taxon>
        <taxon>Bacillati</taxon>
        <taxon>Actinomycetota</taxon>
        <taxon>Actinomycetes</taxon>
        <taxon>Mycobacteriales</taxon>
        <taxon>Nocardiaceae</taxon>
        <taxon>Nocardia</taxon>
    </lineage>
</organism>